<proteinExistence type="predicted"/>
<dbReference type="AlphaFoldDB" id="A0A6J5FY71"/>
<evidence type="ECO:0000313" key="2">
    <source>
        <dbReference type="EMBL" id="CAB3787069.1"/>
    </source>
</evidence>
<gene>
    <name evidence="2" type="ORF">LMG27177_02134</name>
</gene>
<feature type="region of interest" description="Disordered" evidence="1">
    <location>
        <begin position="26"/>
        <end position="45"/>
    </location>
</feature>
<accession>A0A6J5FY71</accession>
<sequence>MVNEGPMAKGLMLKVGSVVDATLISAPGSTKNNAGTRDPGMRSTQKGGNWYFGMRALDAAQMSARGGRVAINVR</sequence>
<evidence type="ECO:0000256" key="1">
    <source>
        <dbReference type="SAM" id="MobiDB-lite"/>
    </source>
</evidence>
<organism evidence="2 3">
    <name type="scientific">Paraburkholderia fynbosensis</name>
    <dbReference type="NCBI Taxonomy" id="1200993"/>
    <lineage>
        <taxon>Bacteria</taxon>
        <taxon>Pseudomonadati</taxon>
        <taxon>Pseudomonadota</taxon>
        <taxon>Betaproteobacteria</taxon>
        <taxon>Burkholderiales</taxon>
        <taxon>Burkholderiaceae</taxon>
        <taxon>Paraburkholderia</taxon>
    </lineage>
</organism>
<keyword evidence="3" id="KW-1185">Reference proteome</keyword>
<name>A0A6J5FY71_9BURK</name>
<dbReference type="EMBL" id="CADIKI010000005">
    <property type="protein sequence ID" value="CAB3787069.1"/>
    <property type="molecule type" value="Genomic_DNA"/>
</dbReference>
<protein>
    <submittedName>
        <fullName evidence="2">Uncharacterized protein</fullName>
    </submittedName>
</protein>
<reference evidence="2 3" key="1">
    <citation type="submission" date="2020-04" db="EMBL/GenBank/DDBJ databases">
        <authorList>
            <person name="De Canck E."/>
        </authorList>
    </citation>
    <scope>NUCLEOTIDE SEQUENCE [LARGE SCALE GENOMIC DNA]</scope>
    <source>
        <strain evidence="2 3">LMG 27177</strain>
    </source>
</reference>
<evidence type="ECO:0000313" key="3">
    <source>
        <dbReference type="Proteomes" id="UP000494252"/>
    </source>
</evidence>
<dbReference type="Proteomes" id="UP000494252">
    <property type="component" value="Unassembled WGS sequence"/>
</dbReference>